<accession>A0A1C7MLG9</accession>
<gene>
    <name evidence="2" type="ORF">A0H81_01992</name>
</gene>
<name>A0A1C7MLG9_GRIFR</name>
<keyword evidence="1" id="KW-0175">Coiled coil</keyword>
<evidence type="ECO:0000313" key="3">
    <source>
        <dbReference type="Proteomes" id="UP000092993"/>
    </source>
</evidence>
<organism evidence="2 3">
    <name type="scientific">Grifola frondosa</name>
    <name type="common">Maitake</name>
    <name type="synonym">Polyporus frondosus</name>
    <dbReference type="NCBI Taxonomy" id="5627"/>
    <lineage>
        <taxon>Eukaryota</taxon>
        <taxon>Fungi</taxon>
        <taxon>Dikarya</taxon>
        <taxon>Basidiomycota</taxon>
        <taxon>Agaricomycotina</taxon>
        <taxon>Agaricomycetes</taxon>
        <taxon>Polyporales</taxon>
        <taxon>Grifolaceae</taxon>
        <taxon>Grifola</taxon>
    </lineage>
</organism>
<feature type="coiled-coil region" evidence="1">
    <location>
        <begin position="181"/>
        <end position="219"/>
    </location>
</feature>
<sequence length="509" mass="58443">MSSEHQENAEDIAAQTQSKDLYFRCAATEMQIREWRIWHAIKAFPPDADEDNYLRWCQGLENELVHIKDLIGKMFLTGYQPFIPRLVSVLIHHSLHWERGRYFVGMGALSMPTGNPRQFLRHLNPSPNAMPGGPGSKSHTRLRQFGGRIPKFATYVLPFDDTLGVLTFLQRDTTRIMRADWEELSERVFELEEEIRNHYERQQSQIAGLEVKIRSAEETILSKYNANYDPTGFDRAISAIWPAYRPGTGWRQLQHPNERWLTSQTAESVVQRSQIVHYDLLGGELLINGKPLGRLPSNILANPLYSLVFGSKVLDIVPGSMPGTEYATRGEIDGYQVNIGTCDLSYQRRDDPRSCSSRNFLGDLPHSFVHDHIHWLDIRTGAVELRPTIDKWNSLSKNWHIHFSLNGHSFMRREDATLVDIRSRTYEMLAKRLEPLESKDRIIISCRGEQPGTTLSVDMPRFGLSFFVDKNNELQSRNMRNMVVDSDQSTGTMIGLRNQLVLPLLIPSR</sequence>
<evidence type="ECO:0000313" key="2">
    <source>
        <dbReference type="EMBL" id="OBZ77710.1"/>
    </source>
</evidence>
<evidence type="ECO:0000256" key="1">
    <source>
        <dbReference type="SAM" id="Coils"/>
    </source>
</evidence>
<dbReference type="OrthoDB" id="2666528at2759"/>
<dbReference type="Proteomes" id="UP000092993">
    <property type="component" value="Unassembled WGS sequence"/>
</dbReference>
<protein>
    <submittedName>
        <fullName evidence="2">Uncharacterized protein</fullName>
    </submittedName>
</protein>
<reference evidence="2 3" key="1">
    <citation type="submission" date="2016-03" db="EMBL/GenBank/DDBJ databases">
        <title>Whole genome sequencing of Grifola frondosa 9006-11.</title>
        <authorList>
            <person name="Min B."/>
            <person name="Park H."/>
            <person name="Kim J.-G."/>
            <person name="Cho H."/>
            <person name="Oh Y.-L."/>
            <person name="Kong W.-S."/>
            <person name="Choi I.-G."/>
        </authorList>
    </citation>
    <scope>NUCLEOTIDE SEQUENCE [LARGE SCALE GENOMIC DNA]</scope>
    <source>
        <strain evidence="2 3">9006-11</strain>
    </source>
</reference>
<comment type="caution">
    <text evidence="2">The sequence shown here is derived from an EMBL/GenBank/DDBJ whole genome shotgun (WGS) entry which is preliminary data.</text>
</comment>
<dbReference type="EMBL" id="LUGG01000002">
    <property type="protein sequence ID" value="OBZ77710.1"/>
    <property type="molecule type" value="Genomic_DNA"/>
</dbReference>
<keyword evidence="3" id="KW-1185">Reference proteome</keyword>
<proteinExistence type="predicted"/>
<dbReference type="AlphaFoldDB" id="A0A1C7MLG9"/>
<dbReference type="STRING" id="5627.A0A1C7MLG9"/>